<evidence type="ECO:0000313" key="3">
    <source>
        <dbReference type="Proteomes" id="UP000250235"/>
    </source>
</evidence>
<name>A0A2Z7BBA4_9LAMI</name>
<dbReference type="AlphaFoldDB" id="A0A2Z7BBA4"/>
<feature type="region of interest" description="Disordered" evidence="1">
    <location>
        <begin position="336"/>
        <end position="362"/>
    </location>
</feature>
<reference evidence="2 3" key="1">
    <citation type="journal article" date="2015" name="Proc. Natl. Acad. Sci. U.S.A.">
        <title>The resurrection genome of Boea hygrometrica: A blueprint for survival of dehydration.</title>
        <authorList>
            <person name="Xiao L."/>
            <person name="Yang G."/>
            <person name="Zhang L."/>
            <person name="Yang X."/>
            <person name="Zhao S."/>
            <person name="Ji Z."/>
            <person name="Zhou Q."/>
            <person name="Hu M."/>
            <person name="Wang Y."/>
            <person name="Chen M."/>
            <person name="Xu Y."/>
            <person name="Jin H."/>
            <person name="Xiao X."/>
            <person name="Hu G."/>
            <person name="Bao F."/>
            <person name="Hu Y."/>
            <person name="Wan P."/>
            <person name="Li L."/>
            <person name="Deng X."/>
            <person name="Kuang T."/>
            <person name="Xiang C."/>
            <person name="Zhu J.K."/>
            <person name="Oliver M.J."/>
            <person name="He Y."/>
        </authorList>
    </citation>
    <scope>NUCLEOTIDE SEQUENCE [LARGE SCALE GENOMIC DNA]</scope>
    <source>
        <strain evidence="3">cv. XS01</strain>
    </source>
</reference>
<dbReference type="Proteomes" id="UP000250235">
    <property type="component" value="Unassembled WGS sequence"/>
</dbReference>
<dbReference type="EMBL" id="KV009534">
    <property type="protein sequence ID" value="KZV29079.1"/>
    <property type="molecule type" value="Genomic_DNA"/>
</dbReference>
<feature type="region of interest" description="Disordered" evidence="1">
    <location>
        <begin position="84"/>
        <end position="109"/>
    </location>
</feature>
<feature type="compositionally biased region" description="Polar residues" evidence="1">
    <location>
        <begin position="353"/>
        <end position="362"/>
    </location>
</feature>
<feature type="region of interest" description="Disordered" evidence="1">
    <location>
        <begin position="178"/>
        <end position="199"/>
    </location>
</feature>
<feature type="compositionally biased region" description="Basic and acidic residues" evidence="1">
    <location>
        <begin position="84"/>
        <end position="95"/>
    </location>
</feature>
<protein>
    <submittedName>
        <fullName evidence="2">Uncharacterized protein</fullName>
    </submittedName>
</protein>
<accession>A0A2Z7BBA4</accession>
<evidence type="ECO:0000313" key="2">
    <source>
        <dbReference type="EMBL" id="KZV29079.1"/>
    </source>
</evidence>
<gene>
    <name evidence="2" type="ORF">F511_42568</name>
</gene>
<sequence length="362" mass="41546">MVHEYKKNSQTFEEVKAENMDLKNSSVEPSTTQLGETDSLQIEMSKLKNESLRLRSCELEYENERLNLVMSSWTQSSVSLSKLHETQKPLNDKSDLGFNAGESSSGETCTQSNLVYDKFKKMNFVKASVIHDTCESVRYDDQTSGQLNQKGKAGIGYVRPVNSKSSWLKNKLDKEKAKAGSKSFVQNQQRRGSKKVKSEWRKVQSRRYLNGPHIKPKLNRSHHIPAHTHMDFHTRKTVKYSIRIQVSDSNHWIQQRSTGHPLANSTDTYRYAIRNWDTLTIQVSDSNHWIQQRSTGHPLANSTDTYRYAIRNWDTLTTSWGTTSWVKNHDQLSNLGSLKTTQTRKTTKPQRDMGSNPSTESN</sequence>
<organism evidence="2 3">
    <name type="scientific">Dorcoceras hygrometricum</name>
    <dbReference type="NCBI Taxonomy" id="472368"/>
    <lineage>
        <taxon>Eukaryota</taxon>
        <taxon>Viridiplantae</taxon>
        <taxon>Streptophyta</taxon>
        <taxon>Embryophyta</taxon>
        <taxon>Tracheophyta</taxon>
        <taxon>Spermatophyta</taxon>
        <taxon>Magnoliopsida</taxon>
        <taxon>eudicotyledons</taxon>
        <taxon>Gunneridae</taxon>
        <taxon>Pentapetalae</taxon>
        <taxon>asterids</taxon>
        <taxon>lamiids</taxon>
        <taxon>Lamiales</taxon>
        <taxon>Gesneriaceae</taxon>
        <taxon>Didymocarpoideae</taxon>
        <taxon>Trichosporeae</taxon>
        <taxon>Loxocarpinae</taxon>
        <taxon>Dorcoceras</taxon>
    </lineage>
</organism>
<evidence type="ECO:0000256" key="1">
    <source>
        <dbReference type="SAM" id="MobiDB-lite"/>
    </source>
</evidence>
<keyword evidence="3" id="KW-1185">Reference proteome</keyword>
<proteinExistence type="predicted"/>